<name>A0ABQ8UHG8_9EUKA</name>
<gene>
    <name evidence="2" type="ORF">PAPYR_8566</name>
</gene>
<evidence type="ECO:0000313" key="2">
    <source>
        <dbReference type="EMBL" id="KAJ4456270.1"/>
    </source>
</evidence>
<feature type="compositionally biased region" description="Basic residues" evidence="1">
    <location>
        <begin position="117"/>
        <end position="126"/>
    </location>
</feature>
<feature type="region of interest" description="Disordered" evidence="1">
    <location>
        <begin position="79"/>
        <end position="126"/>
    </location>
</feature>
<evidence type="ECO:0000313" key="3">
    <source>
        <dbReference type="Proteomes" id="UP001141327"/>
    </source>
</evidence>
<sequence length="126" mass="13438">MRVAAGSGWRPTLGLVAALYGAGRFLMRGLKDRYKLPATLTRDAVLHAVQGAIKYHDARKGCPLEELLITPPPDFNALVTSTANLAPSPSPSPSPSPVSTDEEAAKGPLQRQTPGVGRRRGRRGTR</sequence>
<proteinExistence type="predicted"/>
<organism evidence="2 3">
    <name type="scientific">Paratrimastix pyriformis</name>
    <dbReference type="NCBI Taxonomy" id="342808"/>
    <lineage>
        <taxon>Eukaryota</taxon>
        <taxon>Metamonada</taxon>
        <taxon>Preaxostyla</taxon>
        <taxon>Paratrimastigidae</taxon>
        <taxon>Paratrimastix</taxon>
    </lineage>
</organism>
<evidence type="ECO:0000256" key="1">
    <source>
        <dbReference type="SAM" id="MobiDB-lite"/>
    </source>
</evidence>
<accession>A0ABQ8UHG8</accession>
<dbReference type="EMBL" id="JAPMOS010000076">
    <property type="protein sequence ID" value="KAJ4456270.1"/>
    <property type="molecule type" value="Genomic_DNA"/>
</dbReference>
<keyword evidence="3" id="KW-1185">Reference proteome</keyword>
<reference evidence="2" key="1">
    <citation type="journal article" date="2022" name="bioRxiv">
        <title>Genomics of Preaxostyla Flagellates Illuminates Evolutionary Transitions and the Path Towards Mitochondrial Loss.</title>
        <authorList>
            <person name="Novak L.V.F."/>
            <person name="Treitli S.C."/>
            <person name="Pyrih J."/>
            <person name="Halakuc P."/>
            <person name="Pipaliya S.V."/>
            <person name="Vacek V."/>
            <person name="Brzon O."/>
            <person name="Soukal P."/>
            <person name="Eme L."/>
            <person name="Dacks J.B."/>
            <person name="Karnkowska A."/>
            <person name="Elias M."/>
            <person name="Hampl V."/>
        </authorList>
    </citation>
    <scope>NUCLEOTIDE SEQUENCE</scope>
    <source>
        <strain evidence="2">RCP-MX</strain>
    </source>
</reference>
<dbReference type="Proteomes" id="UP001141327">
    <property type="component" value="Unassembled WGS sequence"/>
</dbReference>
<protein>
    <submittedName>
        <fullName evidence="2">Uncharacterized protein</fullName>
    </submittedName>
</protein>
<comment type="caution">
    <text evidence="2">The sequence shown here is derived from an EMBL/GenBank/DDBJ whole genome shotgun (WGS) entry which is preliminary data.</text>
</comment>